<protein>
    <submittedName>
        <fullName evidence="1">Uncharacterized protein</fullName>
    </submittedName>
</protein>
<proteinExistence type="predicted"/>
<evidence type="ECO:0000313" key="2">
    <source>
        <dbReference type="Proteomes" id="UP001175228"/>
    </source>
</evidence>
<dbReference type="AlphaFoldDB" id="A0AA39UVP4"/>
<reference evidence="1" key="1">
    <citation type="submission" date="2023-06" db="EMBL/GenBank/DDBJ databases">
        <authorList>
            <consortium name="Lawrence Berkeley National Laboratory"/>
            <person name="Ahrendt S."/>
            <person name="Sahu N."/>
            <person name="Indic B."/>
            <person name="Wong-Bajracharya J."/>
            <person name="Merenyi Z."/>
            <person name="Ke H.-M."/>
            <person name="Monk M."/>
            <person name="Kocsube S."/>
            <person name="Drula E."/>
            <person name="Lipzen A."/>
            <person name="Balint B."/>
            <person name="Henrissat B."/>
            <person name="Andreopoulos B."/>
            <person name="Martin F.M."/>
            <person name="Harder C.B."/>
            <person name="Rigling D."/>
            <person name="Ford K.L."/>
            <person name="Foster G.D."/>
            <person name="Pangilinan J."/>
            <person name="Papanicolaou A."/>
            <person name="Barry K."/>
            <person name="LaButti K."/>
            <person name="Viragh M."/>
            <person name="Koriabine M."/>
            <person name="Yan M."/>
            <person name="Riley R."/>
            <person name="Champramary S."/>
            <person name="Plett K.L."/>
            <person name="Tsai I.J."/>
            <person name="Slot J."/>
            <person name="Sipos G."/>
            <person name="Plett J."/>
            <person name="Nagy L.G."/>
            <person name="Grigoriev I.V."/>
        </authorList>
    </citation>
    <scope>NUCLEOTIDE SEQUENCE</scope>
    <source>
        <strain evidence="1">HWK02</strain>
    </source>
</reference>
<sequence>MYLDHLEQLRVNSTSPLELWAVVRAANLASNTLRVLEINDYQSSDFARLSPNISPLHLHPTADLRFGIVLRDDMLPFLDWWINCFKAIEKESTVMERLTLRLAGQGPPVTLGQLEPLKRAFEELSGSLSKLFRNVDLVFQIMNTPCDPNLDRDSLRGEIVDACKVLKEKANLRVFDMMPHTADVPGFPFLASIGRRIL</sequence>
<accession>A0AA39UVP4</accession>
<comment type="caution">
    <text evidence="1">The sequence shown here is derived from an EMBL/GenBank/DDBJ whole genome shotgun (WGS) entry which is preliminary data.</text>
</comment>
<gene>
    <name evidence="1" type="ORF">EDD18DRAFT_1098625</name>
</gene>
<name>A0AA39UVP4_9AGAR</name>
<dbReference type="Proteomes" id="UP001175228">
    <property type="component" value="Unassembled WGS sequence"/>
</dbReference>
<dbReference type="EMBL" id="JAUEPU010000002">
    <property type="protein sequence ID" value="KAK0505242.1"/>
    <property type="molecule type" value="Genomic_DNA"/>
</dbReference>
<keyword evidence="2" id="KW-1185">Reference proteome</keyword>
<organism evidence="1 2">
    <name type="scientific">Armillaria luteobubalina</name>
    <dbReference type="NCBI Taxonomy" id="153913"/>
    <lineage>
        <taxon>Eukaryota</taxon>
        <taxon>Fungi</taxon>
        <taxon>Dikarya</taxon>
        <taxon>Basidiomycota</taxon>
        <taxon>Agaricomycotina</taxon>
        <taxon>Agaricomycetes</taxon>
        <taxon>Agaricomycetidae</taxon>
        <taxon>Agaricales</taxon>
        <taxon>Marasmiineae</taxon>
        <taxon>Physalacriaceae</taxon>
        <taxon>Armillaria</taxon>
    </lineage>
</organism>
<evidence type="ECO:0000313" key="1">
    <source>
        <dbReference type="EMBL" id="KAK0505242.1"/>
    </source>
</evidence>